<gene>
    <name evidence="1" type="ORF">SpAn4DRAFT_4431</name>
</gene>
<dbReference type="Gene3D" id="6.10.140.1630">
    <property type="match status" value="1"/>
</dbReference>
<sequence>MTIKNYAEQGGDKWVVSGTLEIKAEGELILGSVPLSRAVEQEKSDAATIAELKTNFNELIAKLQAAGLMDKPHG</sequence>
<name>A0A0U1L5V2_9FIRM</name>
<dbReference type="RefSeq" id="WP_021171193.1">
    <property type="nucleotide sequence ID" value="NZ_CTRP01000016.1"/>
</dbReference>
<organism evidence="1 2">
    <name type="scientific">Sporomusa ovata</name>
    <dbReference type="NCBI Taxonomy" id="2378"/>
    <lineage>
        <taxon>Bacteria</taxon>
        <taxon>Bacillati</taxon>
        <taxon>Bacillota</taxon>
        <taxon>Negativicutes</taxon>
        <taxon>Selenomonadales</taxon>
        <taxon>Sporomusaceae</taxon>
        <taxon>Sporomusa</taxon>
    </lineage>
</organism>
<dbReference type="AlphaFoldDB" id="A0A0U1L5V2"/>
<evidence type="ECO:0000313" key="2">
    <source>
        <dbReference type="Proteomes" id="UP000049855"/>
    </source>
</evidence>
<dbReference type="EMBL" id="CTRP01000016">
    <property type="protein sequence ID" value="CQR75067.1"/>
    <property type="molecule type" value="Genomic_DNA"/>
</dbReference>
<evidence type="ECO:0000313" key="1">
    <source>
        <dbReference type="EMBL" id="CQR75067.1"/>
    </source>
</evidence>
<protein>
    <recommendedName>
        <fullName evidence="3">Head fiber protein</fullName>
    </recommendedName>
</protein>
<dbReference type="Proteomes" id="UP000049855">
    <property type="component" value="Unassembled WGS sequence"/>
</dbReference>
<reference evidence="2" key="1">
    <citation type="submission" date="2015-03" db="EMBL/GenBank/DDBJ databases">
        <authorList>
            <person name="Nijsse Bart"/>
        </authorList>
    </citation>
    <scope>NUCLEOTIDE SEQUENCE [LARGE SCALE GENOMIC DNA]</scope>
</reference>
<accession>A0A0U1L5V2</accession>
<evidence type="ECO:0008006" key="3">
    <source>
        <dbReference type="Google" id="ProtNLM"/>
    </source>
</evidence>
<keyword evidence="2" id="KW-1185">Reference proteome</keyword>
<proteinExistence type="predicted"/>